<evidence type="ECO:0000256" key="1">
    <source>
        <dbReference type="ARBA" id="ARBA00010944"/>
    </source>
</evidence>
<gene>
    <name evidence="4" type="primary">rfbD</name>
    <name evidence="4" type="ORF">NE646_02260</name>
</gene>
<comment type="pathway">
    <text evidence="2">Carbohydrate biosynthesis; dTDP-L-rhamnose biosynthesis.</text>
</comment>
<dbReference type="Proteomes" id="UP001205063">
    <property type="component" value="Unassembled WGS sequence"/>
</dbReference>
<dbReference type="GO" id="GO:0005829">
    <property type="term" value="C:cytosol"/>
    <property type="evidence" value="ECO:0007669"/>
    <property type="project" value="TreeGrafter"/>
</dbReference>
<dbReference type="Pfam" id="PF04321">
    <property type="entry name" value="RmlD_sub_bind"/>
    <property type="match status" value="1"/>
</dbReference>
<evidence type="ECO:0000313" key="4">
    <source>
        <dbReference type="EMBL" id="MCQ4948494.1"/>
    </source>
</evidence>
<dbReference type="CDD" id="cd05254">
    <property type="entry name" value="dTDP_HR_like_SDR_e"/>
    <property type="match status" value="1"/>
</dbReference>
<dbReference type="Gene3D" id="3.90.25.10">
    <property type="entry name" value="UDP-galactose 4-epimerase, domain 1"/>
    <property type="match status" value="1"/>
</dbReference>
<dbReference type="InterPro" id="IPR036291">
    <property type="entry name" value="NAD(P)-bd_dom_sf"/>
</dbReference>
<dbReference type="Gene3D" id="3.40.50.720">
    <property type="entry name" value="NAD(P)-binding Rossmann-like Domain"/>
    <property type="match status" value="1"/>
</dbReference>
<dbReference type="InterPro" id="IPR005913">
    <property type="entry name" value="dTDP_dehydrorham_reduct"/>
</dbReference>
<evidence type="ECO:0000256" key="2">
    <source>
        <dbReference type="RuleBase" id="RU364082"/>
    </source>
</evidence>
<name>A0AAW5KBZ6_9FIRM</name>
<dbReference type="InterPro" id="IPR029903">
    <property type="entry name" value="RmlD-like-bd"/>
</dbReference>
<organism evidence="4 5">
    <name type="scientific">Bittarella massiliensis</name>
    <name type="common">ex Durand et al. 2017</name>
    <dbReference type="NCBI Taxonomy" id="1720313"/>
    <lineage>
        <taxon>Bacteria</taxon>
        <taxon>Bacillati</taxon>
        <taxon>Bacillota</taxon>
        <taxon>Clostridia</taxon>
        <taxon>Eubacteriales</taxon>
        <taxon>Oscillospiraceae</taxon>
        <taxon>Bittarella (ex Durand et al. 2017)</taxon>
    </lineage>
</organism>
<comment type="function">
    <text evidence="2">Catalyzes the reduction of dTDP-6-deoxy-L-lyxo-4-hexulose to yield dTDP-L-rhamnose.</text>
</comment>
<proteinExistence type="inferred from homology"/>
<dbReference type="GO" id="GO:0019305">
    <property type="term" value="P:dTDP-rhamnose biosynthetic process"/>
    <property type="evidence" value="ECO:0007669"/>
    <property type="project" value="TreeGrafter"/>
</dbReference>
<dbReference type="SUPFAM" id="SSF51735">
    <property type="entry name" value="NAD(P)-binding Rossmann-fold domains"/>
    <property type="match status" value="1"/>
</dbReference>
<dbReference type="EC" id="1.1.1.133" evidence="2"/>
<dbReference type="AlphaFoldDB" id="A0AAW5KBZ6"/>
<dbReference type="GO" id="GO:0008831">
    <property type="term" value="F:dTDP-4-dehydrorhamnose reductase activity"/>
    <property type="evidence" value="ECO:0007669"/>
    <property type="project" value="UniProtKB-EC"/>
</dbReference>
<reference evidence="4" key="1">
    <citation type="submission" date="2022-06" db="EMBL/GenBank/DDBJ databases">
        <title>Isolation of gut microbiota from human fecal samples.</title>
        <authorList>
            <person name="Pamer E.G."/>
            <person name="Barat B."/>
            <person name="Waligurski E."/>
            <person name="Medina S."/>
            <person name="Paddock L."/>
            <person name="Mostad J."/>
        </authorList>
    </citation>
    <scope>NUCLEOTIDE SEQUENCE</scope>
    <source>
        <strain evidence="4">DFI.7.96</strain>
    </source>
</reference>
<dbReference type="PANTHER" id="PTHR10491:SF4">
    <property type="entry name" value="METHIONINE ADENOSYLTRANSFERASE 2 SUBUNIT BETA"/>
    <property type="match status" value="1"/>
</dbReference>
<comment type="similarity">
    <text evidence="1 2">Belongs to the dTDP-4-dehydrorhamnose reductase family.</text>
</comment>
<accession>A0AAW5KBZ6</accession>
<protein>
    <recommendedName>
        <fullName evidence="2">dTDP-4-dehydrorhamnose reductase</fullName>
        <ecNumber evidence="2">1.1.1.133</ecNumber>
    </recommendedName>
</protein>
<dbReference type="EMBL" id="JANGAB010000001">
    <property type="protein sequence ID" value="MCQ4948494.1"/>
    <property type="molecule type" value="Genomic_DNA"/>
</dbReference>
<dbReference type="PANTHER" id="PTHR10491">
    <property type="entry name" value="DTDP-4-DEHYDRORHAMNOSE REDUCTASE"/>
    <property type="match status" value="1"/>
</dbReference>
<keyword evidence="2" id="KW-0521">NADP</keyword>
<sequence length="298" mass="32928">MNVLITGGHGQLGTELQKILACGRSELGEIPCELQAAQCTCVDADELDIADVAAVEGFFAQNHYDLIFNCAAMTNVNGCEANRDLAMRVNAIGARNIAVQAERTGAKLVHISTDYVFSGEGTTPFSEWDQCAPQSVYGKSKWLGEQYVQSFCSRFFIVRTSWLYGYAGANFVKTIEKIAREKGVLQVVNDQFGNPTNAADLAYHLLKIAITQEYGIYHCTGKGICSWYDFACEIVKDAGISCEVNPCTTEEYPTPAKRPAYSALDHQMLRCTVGDNMRDWRVALRCYFDNRENGGKTV</sequence>
<feature type="domain" description="RmlD-like substrate binding" evidence="3">
    <location>
        <begin position="1"/>
        <end position="290"/>
    </location>
</feature>
<dbReference type="NCBIfam" id="TIGR01214">
    <property type="entry name" value="rmlD"/>
    <property type="match status" value="1"/>
</dbReference>
<keyword evidence="2 4" id="KW-0560">Oxidoreductase</keyword>
<dbReference type="RefSeq" id="WP_256135340.1">
    <property type="nucleotide sequence ID" value="NZ_JANGAB010000001.1"/>
</dbReference>
<evidence type="ECO:0000259" key="3">
    <source>
        <dbReference type="Pfam" id="PF04321"/>
    </source>
</evidence>
<comment type="caution">
    <text evidence="4">The sequence shown here is derived from an EMBL/GenBank/DDBJ whole genome shotgun (WGS) entry which is preliminary data.</text>
</comment>
<evidence type="ECO:0000313" key="5">
    <source>
        <dbReference type="Proteomes" id="UP001205063"/>
    </source>
</evidence>